<evidence type="ECO:0000256" key="1">
    <source>
        <dbReference type="ARBA" id="ARBA00004651"/>
    </source>
</evidence>
<dbReference type="eggNOG" id="COG1807">
    <property type="taxonomic scope" value="Bacteria"/>
</dbReference>
<dbReference type="GO" id="GO:0016763">
    <property type="term" value="F:pentosyltransferase activity"/>
    <property type="evidence" value="ECO:0007669"/>
    <property type="project" value="TreeGrafter"/>
</dbReference>
<dbReference type="GO" id="GO:0009103">
    <property type="term" value="P:lipopolysaccharide biosynthetic process"/>
    <property type="evidence" value="ECO:0007669"/>
    <property type="project" value="UniProtKB-ARBA"/>
</dbReference>
<gene>
    <name evidence="10" type="ordered locus">bpr_I0472</name>
</gene>
<feature type="transmembrane region" description="Helical" evidence="8">
    <location>
        <begin position="176"/>
        <end position="204"/>
    </location>
</feature>
<dbReference type="Pfam" id="PF13231">
    <property type="entry name" value="PMT_2"/>
    <property type="match status" value="1"/>
</dbReference>
<evidence type="ECO:0000256" key="7">
    <source>
        <dbReference type="ARBA" id="ARBA00023136"/>
    </source>
</evidence>
<name>E0S019_BUTPB</name>
<keyword evidence="2" id="KW-1003">Cell membrane</keyword>
<dbReference type="HOGENOM" id="CLU_562319_0_0_9"/>
<feature type="transmembrane region" description="Helical" evidence="8">
    <location>
        <begin position="151"/>
        <end position="170"/>
    </location>
</feature>
<dbReference type="STRING" id="515622.bpr_I0472"/>
<evidence type="ECO:0000256" key="6">
    <source>
        <dbReference type="ARBA" id="ARBA00022989"/>
    </source>
</evidence>
<keyword evidence="7 8" id="KW-0472">Membrane</keyword>
<feature type="transmembrane region" description="Helical" evidence="8">
    <location>
        <begin position="353"/>
        <end position="369"/>
    </location>
</feature>
<keyword evidence="6 8" id="KW-1133">Transmembrane helix</keyword>
<feature type="transmembrane region" description="Helical" evidence="8">
    <location>
        <begin position="123"/>
        <end position="139"/>
    </location>
</feature>
<feature type="transmembrane region" description="Helical" evidence="8">
    <location>
        <begin position="327"/>
        <end position="347"/>
    </location>
</feature>
<dbReference type="PANTHER" id="PTHR33908:SF11">
    <property type="entry name" value="MEMBRANE PROTEIN"/>
    <property type="match status" value="1"/>
</dbReference>
<dbReference type="GO" id="GO:0005886">
    <property type="term" value="C:plasma membrane"/>
    <property type="evidence" value="ECO:0007669"/>
    <property type="project" value="UniProtKB-SubCell"/>
</dbReference>
<feature type="transmembrane region" description="Helical" evidence="8">
    <location>
        <begin position="381"/>
        <end position="399"/>
    </location>
</feature>
<keyword evidence="4 10" id="KW-0808">Transferase</keyword>
<feature type="transmembrane region" description="Helical" evidence="8">
    <location>
        <begin position="97"/>
        <end position="117"/>
    </location>
</feature>
<evidence type="ECO:0000259" key="9">
    <source>
        <dbReference type="Pfam" id="PF13231"/>
    </source>
</evidence>
<dbReference type="InterPro" id="IPR038731">
    <property type="entry name" value="RgtA/B/C-like"/>
</dbReference>
<reference evidence="10 11" key="1">
    <citation type="journal article" date="2010" name="PLoS ONE">
        <title>The glycobiome of the rumen bacterium Butyrivibrio proteoclasticus B316(T) highlights adaptation to a polysaccharide-rich environment.</title>
        <authorList>
            <person name="Kelly W.J."/>
            <person name="Leahy S.C."/>
            <person name="Altermann E."/>
            <person name="Yeoman C.J."/>
            <person name="Dunne J.C."/>
            <person name="Kong Z."/>
            <person name="Pacheco D.M."/>
            <person name="Li D."/>
            <person name="Noel S.J."/>
            <person name="Moon C.D."/>
            <person name="Cookson A.L."/>
            <person name="Attwood G.T."/>
        </authorList>
    </citation>
    <scope>NUCLEOTIDE SEQUENCE [LARGE SCALE GENOMIC DNA]</scope>
    <source>
        <strain evidence="11">ATCC 51982 / DSM 14932 / B316</strain>
    </source>
</reference>
<dbReference type="KEGG" id="bpb:bpr_I0472"/>
<feature type="transmembrane region" description="Helical" evidence="8">
    <location>
        <begin position="216"/>
        <end position="233"/>
    </location>
</feature>
<feature type="transmembrane region" description="Helical" evidence="8">
    <location>
        <begin position="12"/>
        <end position="33"/>
    </location>
</feature>
<organism evidence="10 11">
    <name type="scientific">Butyrivibrio proteoclasticus (strain ATCC 51982 / DSM 14932 / B316)</name>
    <name type="common">Clostridium proteoclasticum</name>
    <dbReference type="NCBI Taxonomy" id="515622"/>
    <lineage>
        <taxon>Bacteria</taxon>
        <taxon>Bacillati</taxon>
        <taxon>Bacillota</taxon>
        <taxon>Clostridia</taxon>
        <taxon>Lachnospirales</taxon>
        <taxon>Lachnospiraceae</taxon>
        <taxon>Butyrivibrio</taxon>
    </lineage>
</organism>
<evidence type="ECO:0000256" key="5">
    <source>
        <dbReference type="ARBA" id="ARBA00022692"/>
    </source>
</evidence>
<evidence type="ECO:0000256" key="3">
    <source>
        <dbReference type="ARBA" id="ARBA00022676"/>
    </source>
</evidence>
<comment type="subcellular location">
    <subcellularLocation>
        <location evidence="1">Cell membrane</location>
        <topology evidence="1">Multi-pass membrane protein</topology>
    </subcellularLocation>
</comment>
<keyword evidence="3" id="KW-0328">Glycosyltransferase</keyword>
<keyword evidence="5 8" id="KW-0812">Transmembrane</keyword>
<feature type="domain" description="Glycosyltransferase RgtA/B/C/D-like" evidence="9">
    <location>
        <begin position="74"/>
        <end position="230"/>
    </location>
</feature>
<dbReference type="InterPro" id="IPR050297">
    <property type="entry name" value="LipidA_mod_glycosyltrf_83"/>
</dbReference>
<keyword evidence="11" id="KW-1185">Reference proteome</keyword>
<evidence type="ECO:0000256" key="8">
    <source>
        <dbReference type="SAM" id="Phobius"/>
    </source>
</evidence>
<evidence type="ECO:0000313" key="10">
    <source>
        <dbReference type="EMBL" id="ADL33220.1"/>
    </source>
</evidence>
<protein>
    <submittedName>
        <fullName evidence="10">Glycosyl transferase GT39 family</fullName>
    </submittedName>
</protein>
<evidence type="ECO:0000256" key="2">
    <source>
        <dbReference type="ARBA" id="ARBA00022475"/>
    </source>
</evidence>
<evidence type="ECO:0000256" key="4">
    <source>
        <dbReference type="ARBA" id="ARBA00022679"/>
    </source>
</evidence>
<proteinExistence type="predicted"/>
<evidence type="ECO:0000313" key="11">
    <source>
        <dbReference type="Proteomes" id="UP000001299"/>
    </source>
</evidence>
<dbReference type="AlphaFoldDB" id="E0S019"/>
<sequence length="517" mass="58797">MGFGIMRNINVYRTRQICLLIAFFTVIIIRLFYKLDVGTINVTDEAWYGINAFEMFKSGNWLVPTLRGQIDYASKPPLGLWGILIGFKIFGTNLMGLRFYSAVAGLLTIIVICIYLYKRFDNRYALAAAAVFPVLWQCFDMHMYRAGDMDALFGLFYAIAIFALSEIARGDSRMIVVYWAAVGLGFMTKSMHVVVFLLVGFLYLPVIYKKLNVKDSVFGILAGLLPTVVWGAARYQVDGFKYIRCITLGEAGDQTRSGITLDYLRDISREKVTWLLAALLLVRLVMYFVHGVTDDSYKGAGLPEKRNLRNWFRIFGRDVFFFIKRRYLSILAYCVPIGVYTLAGHYMTWYIDPAYIAVIWIVSIEAIEISDMLGKTMKKRVFVLLVALACLFYSSVQIYQYKDLGEGGNPVDQFGHDMTEFCDNTSGEYAGCDAYIAYDRGRYVGDRGHWELDYVFTCNTKGNLNCLDGGVEGFLADEDSLLVLDSGLWDQYASVLTGYVFLEQNTFYVLSHDRYGE</sequence>
<dbReference type="EMBL" id="CP001810">
    <property type="protein sequence ID" value="ADL33220.1"/>
    <property type="molecule type" value="Genomic_DNA"/>
</dbReference>
<dbReference type="PANTHER" id="PTHR33908">
    <property type="entry name" value="MANNOSYLTRANSFERASE YKCB-RELATED"/>
    <property type="match status" value="1"/>
</dbReference>
<accession>E0S019</accession>
<dbReference type="Proteomes" id="UP000001299">
    <property type="component" value="Chromosome 1"/>
</dbReference>